<feature type="transmembrane region" description="Helical" evidence="1">
    <location>
        <begin position="15"/>
        <end position="36"/>
    </location>
</feature>
<dbReference type="Proteomes" id="UP000274920">
    <property type="component" value="Unassembled WGS sequence"/>
</dbReference>
<dbReference type="EMBL" id="RHJS01000002">
    <property type="protein sequence ID" value="RRK31837.1"/>
    <property type="molecule type" value="Genomic_DNA"/>
</dbReference>
<protein>
    <submittedName>
        <fullName evidence="3">ATP-binding protein</fullName>
    </submittedName>
</protein>
<keyword evidence="1" id="KW-1133">Transmembrane helix</keyword>
<feature type="transmembrane region" description="Helical" evidence="1">
    <location>
        <begin position="91"/>
        <end position="112"/>
    </location>
</feature>
<dbReference type="Pfam" id="PF14501">
    <property type="entry name" value="HATPase_c_5"/>
    <property type="match status" value="1"/>
</dbReference>
<gene>
    <name evidence="3" type="ORF">EBB54_10995</name>
</gene>
<evidence type="ECO:0000313" key="4">
    <source>
        <dbReference type="Proteomes" id="UP000274920"/>
    </source>
</evidence>
<keyword evidence="1" id="KW-0812">Transmembrane</keyword>
<feature type="transmembrane region" description="Helical" evidence="1">
    <location>
        <begin position="161"/>
        <end position="179"/>
    </location>
</feature>
<dbReference type="PANTHER" id="PTHR40448:SF1">
    <property type="entry name" value="TWO-COMPONENT SENSOR HISTIDINE KINASE"/>
    <property type="match status" value="1"/>
</dbReference>
<sequence length="441" mass="49682">MESVYIIEPRGMLEWLYSMVCILLGGFCIYRLFVCYIQPRQNWICKLVLFAAFGISSFMPIWLGDENLLLTAPPFIGTVMLCTQGNRYGRLCTVFTFFCLEMSLSAFFGTYLEGVGPYTSSSRMVFDGCRCVSYILIFFYLKRKLPEKWVYLPKRLWKILFWFSLMPLGTLAALVTLGMSERFGDPAYVQIWAMGLVILPSVFLTSFTILAAVSALADYEQMERAVHLLELREDYYESLRQEETRIRHVRHDMKNHLFTLRGLLAGGKPGEAAAYLDGLLGEVQPGQKARFCENEAVNALLCSKVDLILQKGLDYDFRILLEERISIADIDLCSLIGNALDNAIRAAVSAEDQKISLRCRCDKGMFMLKVVNGFGGEIDGRLKTTKPDSGRHGFGIPGMREIAARYGGSLEAKAQGDRFVLAACMPLRRTSEQGAEGKELQ</sequence>
<evidence type="ECO:0000259" key="2">
    <source>
        <dbReference type="Pfam" id="PF14501"/>
    </source>
</evidence>
<reference evidence="3" key="1">
    <citation type="submission" date="2018-10" db="EMBL/GenBank/DDBJ databases">
        <title>Schaedlerella arabinophila gen. nov. sp. nov., isolated from the mouse intestinal tract and comparative analysis with the genome of the closely related altered Schaedler flora strain ASF502.</title>
        <authorList>
            <person name="Miyake S."/>
            <person name="Soh M."/>
            <person name="Seedorf H."/>
        </authorList>
    </citation>
    <scope>NUCLEOTIDE SEQUENCE [LARGE SCALE GENOMIC DNA]</scope>
    <source>
        <strain evidence="3">DSM 106076</strain>
    </source>
</reference>
<name>A0A426DG35_9FIRM</name>
<accession>A0A426DG35</accession>
<keyword evidence="1" id="KW-0472">Membrane</keyword>
<proteinExistence type="predicted"/>
<keyword evidence="3" id="KW-0547">Nucleotide-binding</keyword>
<feature type="transmembrane region" description="Helical" evidence="1">
    <location>
        <begin position="191"/>
        <end position="217"/>
    </location>
</feature>
<keyword evidence="4" id="KW-1185">Reference proteome</keyword>
<dbReference type="GO" id="GO:0042802">
    <property type="term" value="F:identical protein binding"/>
    <property type="evidence" value="ECO:0007669"/>
    <property type="project" value="TreeGrafter"/>
</dbReference>
<dbReference type="RefSeq" id="WP_125127429.1">
    <property type="nucleotide sequence ID" value="NZ_RHJS01000002.1"/>
</dbReference>
<dbReference type="InterPro" id="IPR036890">
    <property type="entry name" value="HATPase_C_sf"/>
</dbReference>
<evidence type="ECO:0000313" key="3">
    <source>
        <dbReference type="EMBL" id="RRK31837.1"/>
    </source>
</evidence>
<comment type="caution">
    <text evidence="3">The sequence shown here is derived from an EMBL/GenBank/DDBJ whole genome shotgun (WGS) entry which is preliminary data.</text>
</comment>
<organism evidence="3 4">
    <name type="scientific">Schaedlerella arabinosiphila</name>
    <dbReference type="NCBI Taxonomy" id="2044587"/>
    <lineage>
        <taxon>Bacteria</taxon>
        <taxon>Bacillati</taxon>
        <taxon>Bacillota</taxon>
        <taxon>Clostridia</taxon>
        <taxon>Lachnospirales</taxon>
        <taxon>Lachnospiraceae</taxon>
        <taxon>Schaedlerella</taxon>
    </lineage>
</organism>
<keyword evidence="3" id="KW-0067">ATP-binding</keyword>
<dbReference type="GO" id="GO:0005524">
    <property type="term" value="F:ATP binding"/>
    <property type="evidence" value="ECO:0007669"/>
    <property type="project" value="UniProtKB-KW"/>
</dbReference>
<dbReference type="CDD" id="cd16935">
    <property type="entry name" value="HATPase_AgrC-ComD-like"/>
    <property type="match status" value="1"/>
</dbReference>
<feature type="transmembrane region" description="Helical" evidence="1">
    <location>
        <begin position="43"/>
        <end position="62"/>
    </location>
</feature>
<dbReference type="Gene3D" id="3.30.565.10">
    <property type="entry name" value="Histidine kinase-like ATPase, C-terminal domain"/>
    <property type="match status" value="1"/>
</dbReference>
<dbReference type="PANTHER" id="PTHR40448">
    <property type="entry name" value="TWO-COMPONENT SENSOR HISTIDINE KINASE"/>
    <property type="match status" value="1"/>
</dbReference>
<evidence type="ECO:0000256" key="1">
    <source>
        <dbReference type="SAM" id="Phobius"/>
    </source>
</evidence>
<dbReference type="InterPro" id="IPR032834">
    <property type="entry name" value="NatK-like_C"/>
</dbReference>
<dbReference type="SUPFAM" id="SSF55874">
    <property type="entry name" value="ATPase domain of HSP90 chaperone/DNA topoisomerase II/histidine kinase"/>
    <property type="match status" value="1"/>
</dbReference>
<dbReference type="AlphaFoldDB" id="A0A426DG35"/>
<feature type="domain" description="Sensor histidine kinase NatK-like C-terminal" evidence="2">
    <location>
        <begin position="330"/>
        <end position="424"/>
    </location>
</feature>